<feature type="transmembrane region" description="Helical" evidence="6">
    <location>
        <begin position="335"/>
        <end position="361"/>
    </location>
</feature>
<dbReference type="AlphaFoldDB" id="A0A8S0Y2J1"/>
<keyword evidence="4 6" id="KW-1133">Transmembrane helix</keyword>
<feature type="transmembrane region" description="Helical" evidence="6">
    <location>
        <begin position="399"/>
        <end position="421"/>
    </location>
</feature>
<dbReference type="EMBL" id="CDGJ01000070">
    <property type="protein sequence ID" value="CEJ07929.1"/>
    <property type="molecule type" value="Genomic_DNA"/>
</dbReference>
<evidence type="ECO:0000256" key="4">
    <source>
        <dbReference type="ARBA" id="ARBA00022989"/>
    </source>
</evidence>
<dbReference type="GO" id="GO:0005886">
    <property type="term" value="C:plasma membrane"/>
    <property type="evidence" value="ECO:0007669"/>
    <property type="project" value="UniProtKB-SubCell"/>
</dbReference>
<evidence type="ECO:0000256" key="3">
    <source>
        <dbReference type="ARBA" id="ARBA00022692"/>
    </source>
</evidence>
<evidence type="ECO:0000313" key="9">
    <source>
        <dbReference type="EMBL" id="CEJ07929.1"/>
    </source>
</evidence>
<evidence type="ECO:0000256" key="1">
    <source>
        <dbReference type="ARBA" id="ARBA00004651"/>
    </source>
</evidence>
<feature type="transmembrane region" description="Helical" evidence="6">
    <location>
        <begin position="236"/>
        <end position="254"/>
    </location>
</feature>
<reference evidence="8" key="2">
    <citation type="submission" date="2020-01" db="EMBL/GenBank/DDBJ databases">
        <authorList>
            <person name="Hornung B."/>
        </authorList>
    </citation>
    <scope>NUCLEOTIDE SEQUENCE</scope>
    <source>
        <strain evidence="8">PacBioINE</strain>
    </source>
</reference>
<evidence type="ECO:0000256" key="2">
    <source>
        <dbReference type="ARBA" id="ARBA00022448"/>
    </source>
</evidence>
<proteinExistence type="predicted"/>
<dbReference type="GO" id="GO:0022857">
    <property type="term" value="F:transmembrane transporter activity"/>
    <property type="evidence" value="ECO:0007669"/>
    <property type="project" value="InterPro"/>
</dbReference>
<dbReference type="InterPro" id="IPR036259">
    <property type="entry name" value="MFS_trans_sf"/>
</dbReference>
<keyword evidence="5 6" id="KW-0472">Membrane</keyword>
<keyword evidence="10" id="KW-1185">Reference proteome</keyword>
<evidence type="ECO:0000256" key="6">
    <source>
        <dbReference type="SAM" id="Phobius"/>
    </source>
</evidence>
<evidence type="ECO:0000259" key="7">
    <source>
        <dbReference type="PROSITE" id="PS50850"/>
    </source>
</evidence>
<feature type="transmembrane region" description="Helical" evidence="6">
    <location>
        <begin position="172"/>
        <end position="192"/>
    </location>
</feature>
<dbReference type="Pfam" id="PF07690">
    <property type="entry name" value="MFS_1"/>
    <property type="match status" value="1"/>
</dbReference>
<dbReference type="SUPFAM" id="SSF103473">
    <property type="entry name" value="MFS general substrate transporter"/>
    <property type="match status" value="1"/>
</dbReference>
<dbReference type="EMBL" id="LR746496">
    <property type="protein sequence ID" value="CAA7600885.1"/>
    <property type="molecule type" value="Genomic_DNA"/>
</dbReference>
<dbReference type="KEGG" id="aacx:DEACI_1538"/>
<feature type="transmembrane region" description="Helical" evidence="6">
    <location>
        <begin position="274"/>
        <end position="299"/>
    </location>
</feature>
<dbReference type="InterPro" id="IPR020846">
    <property type="entry name" value="MFS_dom"/>
</dbReference>
<dbReference type="InterPro" id="IPR011701">
    <property type="entry name" value="MFS"/>
</dbReference>
<comment type="subcellular location">
    <subcellularLocation>
        <location evidence="1">Cell membrane</location>
        <topology evidence="1">Multi-pass membrane protein</topology>
    </subcellularLocation>
</comment>
<gene>
    <name evidence="8" type="ORF">DEACI_1538</name>
    <name evidence="9" type="ORF">DEACI_2401</name>
</gene>
<keyword evidence="3 6" id="KW-0812">Transmembrane</keyword>
<sequence length="434" mass="47057">MVVMEQKTQKVGNVRWGMAMLIGLGLLISYLDRFNISVAGAMMATKYGWSATKLGFLFSAFSWSYAIFQVPMAAILDKIGVKWMQRVCITLWGITSIGTGFITGYAGIWVMRLLLGVCEAPSFSAASKGTSYWFPKQERGLATSCFDGASMFGNAVGALLVSVAIIKWGWRGAFWSTGVVNLVYAVFFWILYRDPSESKKLTKEEYEYIRRGGAQEEGRDSQLLSNIGLMMGSSRAWGLAIAKASAGYIFYMLLTWMPSYITKALHMTLAKGAIYLAIPWLVATITDFFIGGITVDYFVRKGYNPNNVRRSVFIVGTVISAISMGLITLTSNPNIVVVFLSLAVGGITCTSPVVWAISGLIAPKGMVGSLGGFINFINNIAGILAPIVTGVLIDATGSYNTGFVVASIVFLIGILSYLLLVGDINKPIELKIKG</sequence>
<feature type="transmembrane region" description="Helical" evidence="6">
    <location>
        <begin position="311"/>
        <end position="329"/>
    </location>
</feature>
<feature type="domain" description="Major facilitator superfamily (MFS) profile" evidence="7">
    <location>
        <begin position="18"/>
        <end position="425"/>
    </location>
</feature>
<accession>A0A8S0Y2J1</accession>
<evidence type="ECO:0000256" key="5">
    <source>
        <dbReference type="ARBA" id="ARBA00023136"/>
    </source>
</evidence>
<dbReference type="PROSITE" id="PS50850">
    <property type="entry name" value="MFS"/>
    <property type="match status" value="1"/>
</dbReference>
<dbReference type="Gene3D" id="1.20.1250.20">
    <property type="entry name" value="MFS general substrate transporter like domains"/>
    <property type="match status" value="2"/>
</dbReference>
<feature type="transmembrane region" description="Helical" evidence="6">
    <location>
        <begin position="51"/>
        <end position="75"/>
    </location>
</feature>
<dbReference type="Proteomes" id="UP000836597">
    <property type="component" value="Chromosome"/>
</dbReference>
<dbReference type="Proteomes" id="UP001071230">
    <property type="component" value="Unassembled WGS sequence"/>
</dbReference>
<dbReference type="RefSeq" id="WP_240984478.1">
    <property type="nucleotide sequence ID" value="NZ_CDGJ01000070.1"/>
</dbReference>
<evidence type="ECO:0000313" key="10">
    <source>
        <dbReference type="Proteomes" id="UP001071230"/>
    </source>
</evidence>
<organism evidence="8">
    <name type="scientific">Acididesulfobacillus acetoxydans</name>
    <dbReference type="NCBI Taxonomy" id="1561005"/>
    <lineage>
        <taxon>Bacteria</taxon>
        <taxon>Bacillati</taxon>
        <taxon>Bacillota</taxon>
        <taxon>Clostridia</taxon>
        <taxon>Eubacteriales</taxon>
        <taxon>Peptococcaceae</taxon>
        <taxon>Acididesulfobacillus</taxon>
    </lineage>
</organism>
<protein>
    <submittedName>
        <fullName evidence="9">L-galactonate transporter</fullName>
    </submittedName>
    <submittedName>
        <fullName evidence="8">Major facilitator superfamily transporter</fullName>
    </submittedName>
</protein>
<feature type="transmembrane region" description="Helical" evidence="6">
    <location>
        <begin position="87"/>
        <end position="108"/>
    </location>
</feature>
<dbReference type="InterPro" id="IPR050382">
    <property type="entry name" value="MFS_Na/Anion_cotransporter"/>
</dbReference>
<feature type="transmembrane region" description="Helical" evidence="6">
    <location>
        <begin position="12"/>
        <end position="31"/>
    </location>
</feature>
<name>A0A8S0Y2J1_9FIRM</name>
<dbReference type="PANTHER" id="PTHR11662">
    <property type="entry name" value="SOLUTE CARRIER FAMILY 17"/>
    <property type="match status" value="1"/>
</dbReference>
<evidence type="ECO:0000313" key="8">
    <source>
        <dbReference type="EMBL" id="CAA7600885.1"/>
    </source>
</evidence>
<reference evidence="9" key="1">
    <citation type="submission" date="2014-11" db="EMBL/GenBank/DDBJ databases">
        <authorList>
            <person name="Hornung B.V."/>
        </authorList>
    </citation>
    <scope>NUCLEOTIDE SEQUENCE</scope>
    <source>
        <strain evidence="9">INE</strain>
    </source>
</reference>
<dbReference type="CDD" id="cd17319">
    <property type="entry name" value="MFS_ExuT_GudP_like"/>
    <property type="match status" value="1"/>
</dbReference>
<dbReference type="PANTHER" id="PTHR11662:SF399">
    <property type="entry name" value="FI19708P1-RELATED"/>
    <property type="match status" value="1"/>
</dbReference>
<feature type="transmembrane region" description="Helical" evidence="6">
    <location>
        <begin position="373"/>
        <end position="393"/>
    </location>
</feature>
<keyword evidence="2" id="KW-0813">Transport</keyword>